<evidence type="ECO:0008006" key="6">
    <source>
        <dbReference type="Google" id="ProtNLM"/>
    </source>
</evidence>
<dbReference type="Proteomes" id="UP000182125">
    <property type="component" value="Unassembled WGS sequence"/>
</dbReference>
<evidence type="ECO:0000256" key="1">
    <source>
        <dbReference type="SAM" id="Phobius"/>
    </source>
</evidence>
<accession>A0A1I0M186</accession>
<feature type="transmembrane region" description="Helical" evidence="1">
    <location>
        <begin position="12"/>
        <end position="31"/>
    </location>
</feature>
<reference evidence="2 5" key="1">
    <citation type="submission" date="2016-04" db="EMBL/GenBank/DDBJ databases">
        <title>Complete genome sequence of Thermococcus thioreducens type strain OGL-20P.</title>
        <authorList>
            <person name="Oger P.M."/>
        </authorList>
    </citation>
    <scope>NUCLEOTIDE SEQUENCE [LARGE SCALE GENOMIC DNA]</scope>
    <source>
        <strain evidence="2 5">OGL-20P</strain>
    </source>
</reference>
<keyword evidence="1" id="KW-0472">Membrane</keyword>
<dbReference type="OrthoDB" id="86211at2157"/>
<evidence type="ECO:0000313" key="2">
    <source>
        <dbReference type="EMBL" id="ASJ13022.1"/>
    </source>
</evidence>
<gene>
    <name evidence="2" type="ORF">A3L14_09045</name>
    <name evidence="3" type="ORF">SAMN05216170_0130</name>
</gene>
<protein>
    <recommendedName>
        <fullName evidence="6">PH domain-containing protein</fullName>
    </recommendedName>
</protein>
<name>A0A1I0M186_9EURY</name>
<keyword evidence="5" id="KW-1185">Reference proteome</keyword>
<organism evidence="3 4">
    <name type="scientific">Thermococcus thioreducens</name>
    <dbReference type="NCBI Taxonomy" id="277988"/>
    <lineage>
        <taxon>Archaea</taxon>
        <taxon>Methanobacteriati</taxon>
        <taxon>Methanobacteriota</taxon>
        <taxon>Thermococci</taxon>
        <taxon>Thermococcales</taxon>
        <taxon>Thermococcaceae</taxon>
        <taxon>Thermococcus</taxon>
    </lineage>
</organism>
<reference evidence="3 4" key="2">
    <citation type="submission" date="2016-10" db="EMBL/GenBank/DDBJ databases">
        <authorList>
            <person name="de Groot N.N."/>
        </authorList>
    </citation>
    <scope>NUCLEOTIDE SEQUENCE [LARGE SCALE GENOMIC DNA]</scope>
    <source>
        <strain evidence="3 4">OGL-20</strain>
    </source>
</reference>
<evidence type="ECO:0000313" key="3">
    <source>
        <dbReference type="EMBL" id="SEV82205.1"/>
    </source>
</evidence>
<dbReference type="KEGG" id="ttd:A3L14_09045"/>
<dbReference type="AlphaFoldDB" id="A0A1I0M186"/>
<proteinExistence type="predicted"/>
<dbReference type="EMBL" id="FOIW01000001">
    <property type="protein sequence ID" value="SEV82205.1"/>
    <property type="molecule type" value="Genomic_DNA"/>
</dbReference>
<dbReference type="EMBL" id="CP015105">
    <property type="protein sequence ID" value="ASJ13022.1"/>
    <property type="molecule type" value="Genomic_DNA"/>
</dbReference>
<feature type="transmembrane region" description="Helical" evidence="1">
    <location>
        <begin position="37"/>
        <end position="59"/>
    </location>
</feature>
<dbReference type="Proteomes" id="UP000250136">
    <property type="component" value="Chromosome"/>
</dbReference>
<sequence length="143" mass="15940">MLYEERFSVRWIFLLLIPAFVALGVGLYFAYQEGQGLWGVGTGLIITLLLAFEVSNFRLTIDERAVKIRGGLGLIRITVPIDEIKSFYVAHDWKACSGFVHFNLPAKGCVLIRKRNGKTVSFSTNNPEEVARVLVTLGVPRAP</sequence>
<keyword evidence="1" id="KW-0812">Transmembrane</keyword>
<evidence type="ECO:0000313" key="4">
    <source>
        <dbReference type="Proteomes" id="UP000182125"/>
    </source>
</evidence>
<evidence type="ECO:0000313" key="5">
    <source>
        <dbReference type="Proteomes" id="UP000250136"/>
    </source>
</evidence>
<keyword evidence="1" id="KW-1133">Transmembrane helix</keyword>